<keyword evidence="1" id="KW-0732">Signal</keyword>
<evidence type="ECO:0000256" key="1">
    <source>
        <dbReference type="SAM" id="SignalP"/>
    </source>
</evidence>
<name>A0ABX7GII4_9PSED</name>
<accession>A0ABX7GII4</accession>
<feature type="signal peptide" evidence="1">
    <location>
        <begin position="1"/>
        <end position="24"/>
    </location>
</feature>
<dbReference type="Proteomes" id="UP000663686">
    <property type="component" value="Chromosome"/>
</dbReference>
<protein>
    <submittedName>
        <fullName evidence="2">Tetratricopeptide repeat protein</fullName>
    </submittedName>
</protein>
<feature type="chain" id="PRO_5046916645" evidence="1">
    <location>
        <begin position="25"/>
        <end position="279"/>
    </location>
</feature>
<organism evidence="2 3">
    <name type="scientific">Pseudomonas granadensis</name>
    <dbReference type="NCBI Taxonomy" id="1421430"/>
    <lineage>
        <taxon>Bacteria</taxon>
        <taxon>Pseudomonadati</taxon>
        <taxon>Pseudomonadota</taxon>
        <taxon>Gammaproteobacteria</taxon>
        <taxon>Pseudomonadales</taxon>
        <taxon>Pseudomonadaceae</taxon>
        <taxon>Pseudomonas</taxon>
    </lineage>
</organism>
<sequence length="279" mass="30071">MKMLKAKFFIGTCLIFSIGSFCNAADSSLTSADGAMLKFSSWDQGAAVWKRATFSKMNESYDLYDSGSKASVGVGINSDSLSPSKKYALVQRTVFGELSNGQEVVATENNYCDMVSMDTGCVLLSRSAEACSGSWKGENWLTDGGEVIVPNLETISPNNLIKSVESINNASAKGLAVKDQLFMGVESYMSCYPASKNVQALNNVGFYLAQAGDDSSALRIYRGIEAVGKRTVLMLNIADSLWNLKETSEAAKYYKKYSDAMIAEGKAGKVPARVAERAK</sequence>
<gene>
    <name evidence="2" type="ORF">JN757_00305</name>
</gene>
<dbReference type="RefSeq" id="WP_203420018.1">
    <property type="nucleotide sequence ID" value="NZ_CP069352.1"/>
</dbReference>
<evidence type="ECO:0000313" key="2">
    <source>
        <dbReference type="EMBL" id="QRK84254.1"/>
    </source>
</evidence>
<dbReference type="SUPFAM" id="SSF81901">
    <property type="entry name" value="HCP-like"/>
    <property type="match status" value="1"/>
</dbReference>
<keyword evidence="3" id="KW-1185">Reference proteome</keyword>
<proteinExistence type="predicted"/>
<reference evidence="2 3" key="1">
    <citation type="submission" date="2021-03" db="EMBL/GenBank/DDBJ databases">
        <title>P. granadensis CT364 genome publication.</title>
        <authorList>
            <person name="Stach J."/>
            <person name="Montero-Calasanz Md.C."/>
        </authorList>
    </citation>
    <scope>NUCLEOTIDE SEQUENCE [LARGE SCALE GENOMIC DNA]</scope>
    <source>
        <strain evidence="2 3">CT364</strain>
    </source>
</reference>
<evidence type="ECO:0000313" key="3">
    <source>
        <dbReference type="Proteomes" id="UP000663686"/>
    </source>
</evidence>
<dbReference type="EMBL" id="CP069352">
    <property type="protein sequence ID" value="QRK84254.1"/>
    <property type="molecule type" value="Genomic_DNA"/>
</dbReference>